<evidence type="ECO:0000313" key="6">
    <source>
        <dbReference type="EMBL" id="RMI42399.1"/>
    </source>
</evidence>
<feature type="DNA-binding region" description="H-T-H motif" evidence="4">
    <location>
        <begin position="71"/>
        <end position="90"/>
    </location>
</feature>
<comment type="caution">
    <text evidence="6">The sequence shown here is derived from an EMBL/GenBank/DDBJ whole genome shotgun (WGS) entry which is preliminary data.</text>
</comment>
<dbReference type="Pfam" id="PF00440">
    <property type="entry name" value="TetR_N"/>
    <property type="match status" value="1"/>
</dbReference>
<evidence type="ECO:0000259" key="5">
    <source>
        <dbReference type="PROSITE" id="PS50977"/>
    </source>
</evidence>
<keyword evidence="7" id="KW-1185">Reference proteome</keyword>
<dbReference type="Proteomes" id="UP000278673">
    <property type="component" value="Unassembled WGS sequence"/>
</dbReference>
<dbReference type="PRINTS" id="PR00455">
    <property type="entry name" value="HTHTETR"/>
</dbReference>
<keyword evidence="2 4" id="KW-0238">DNA-binding</keyword>
<dbReference type="InterPro" id="IPR001647">
    <property type="entry name" value="HTH_TetR"/>
</dbReference>
<organism evidence="6 7">
    <name type="scientific">Streptomyces triticirhizae</name>
    <dbReference type="NCBI Taxonomy" id="2483353"/>
    <lineage>
        <taxon>Bacteria</taxon>
        <taxon>Bacillati</taxon>
        <taxon>Actinomycetota</taxon>
        <taxon>Actinomycetes</taxon>
        <taxon>Kitasatosporales</taxon>
        <taxon>Streptomycetaceae</taxon>
        <taxon>Streptomyces</taxon>
    </lineage>
</organism>
<dbReference type="InterPro" id="IPR009057">
    <property type="entry name" value="Homeodomain-like_sf"/>
</dbReference>
<dbReference type="PROSITE" id="PS50977">
    <property type="entry name" value="HTH_TETR_2"/>
    <property type="match status" value="1"/>
</dbReference>
<evidence type="ECO:0000313" key="7">
    <source>
        <dbReference type="Proteomes" id="UP000278673"/>
    </source>
</evidence>
<dbReference type="GO" id="GO:0003700">
    <property type="term" value="F:DNA-binding transcription factor activity"/>
    <property type="evidence" value="ECO:0007669"/>
    <property type="project" value="TreeGrafter"/>
</dbReference>
<dbReference type="PANTHER" id="PTHR30055:SF234">
    <property type="entry name" value="HTH-TYPE TRANSCRIPTIONAL REGULATOR BETI"/>
    <property type="match status" value="1"/>
</dbReference>
<protein>
    <submittedName>
        <fullName evidence="6">TetR/AcrR family transcriptional regulator</fullName>
    </submittedName>
</protein>
<keyword evidence="3" id="KW-0804">Transcription</keyword>
<evidence type="ECO:0000256" key="2">
    <source>
        <dbReference type="ARBA" id="ARBA00023125"/>
    </source>
</evidence>
<evidence type="ECO:0000256" key="3">
    <source>
        <dbReference type="ARBA" id="ARBA00023163"/>
    </source>
</evidence>
<dbReference type="EMBL" id="RFFJ01000035">
    <property type="protein sequence ID" value="RMI42399.1"/>
    <property type="molecule type" value="Genomic_DNA"/>
</dbReference>
<dbReference type="InterPro" id="IPR050109">
    <property type="entry name" value="HTH-type_TetR-like_transc_reg"/>
</dbReference>
<dbReference type="Gene3D" id="1.10.357.10">
    <property type="entry name" value="Tetracycline Repressor, domain 2"/>
    <property type="match status" value="1"/>
</dbReference>
<proteinExistence type="predicted"/>
<reference evidence="6 7" key="1">
    <citation type="submission" date="2018-10" db="EMBL/GenBank/DDBJ databases">
        <title>Isolation, diversity and antifungal activity of actinobacteria from wheat.</title>
        <authorList>
            <person name="Han C."/>
        </authorList>
    </citation>
    <scope>NUCLEOTIDE SEQUENCE [LARGE SCALE GENOMIC DNA]</scope>
    <source>
        <strain evidence="6 7">NEAU-YY642</strain>
    </source>
</reference>
<dbReference type="PANTHER" id="PTHR30055">
    <property type="entry name" value="HTH-TYPE TRANSCRIPTIONAL REGULATOR RUTR"/>
    <property type="match status" value="1"/>
</dbReference>
<dbReference type="GO" id="GO:0000976">
    <property type="term" value="F:transcription cis-regulatory region binding"/>
    <property type="evidence" value="ECO:0007669"/>
    <property type="project" value="TreeGrafter"/>
</dbReference>
<accession>A0A3M2LYB8</accession>
<evidence type="ECO:0000256" key="4">
    <source>
        <dbReference type="PROSITE-ProRule" id="PRU00335"/>
    </source>
</evidence>
<gene>
    <name evidence="6" type="ORF">EBN88_09285</name>
</gene>
<evidence type="ECO:0000256" key="1">
    <source>
        <dbReference type="ARBA" id="ARBA00023015"/>
    </source>
</evidence>
<dbReference type="SUPFAM" id="SSF46689">
    <property type="entry name" value="Homeodomain-like"/>
    <property type="match status" value="1"/>
</dbReference>
<keyword evidence="1" id="KW-0805">Transcription regulation</keyword>
<dbReference type="AlphaFoldDB" id="A0A3M2LYB8"/>
<sequence length="241" mass="26560">MVLPREDGTFVTVDCNGCGPKRAARKRGGVERVTPRAYDASRRQDAARRRRADVLAACRELLASEGYRATTVRAVAERAGVSPETIYKGFGGKTGLVKALWDVTLAGDDEPVPMGRRPVLQEVWRTRDAREKVRLYAAFVRGVHERLAALFSQLAQAGPEVARVLELGEEERLIGVTAFVRHLADGGDLRRDAEVARAADACWALTGPRLFHQLTEGRGWSADAYQEWLADLLLAALVEPR</sequence>
<feature type="domain" description="HTH tetR-type" evidence="5">
    <location>
        <begin position="48"/>
        <end position="108"/>
    </location>
</feature>
<name>A0A3M2LYB8_9ACTN</name>